<dbReference type="Gene3D" id="3.40.50.1820">
    <property type="entry name" value="alpha/beta hydrolase"/>
    <property type="match status" value="2"/>
</dbReference>
<keyword evidence="11" id="KW-1185">Reference proteome</keyword>
<evidence type="ECO:0000313" key="10">
    <source>
        <dbReference type="EMBL" id="KAK9930970.1"/>
    </source>
</evidence>
<dbReference type="PANTHER" id="PTHR42776">
    <property type="entry name" value="SERINE PEPTIDASE S9 FAMILY MEMBER"/>
    <property type="match status" value="1"/>
</dbReference>
<dbReference type="InterPro" id="IPR001375">
    <property type="entry name" value="Peptidase_S9_cat"/>
</dbReference>
<comment type="catalytic activity">
    <reaction evidence="1">
        <text>Cleavage of an N-acetyl or N-formyl amino acid from the N-terminus of a polypeptide.</text>
        <dbReference type="EC" id="3.4.19.1"/>
    </reaction>
</comment>
<reference evidence="10 11" key="1">
    <citation type="journal article" date="2023" name="G3 (Bethesda)">
        <title>A chromosome-length genome assembly and annotation of blackberry (Rubus argutus, cv. 'Hillquist').</title>
        <authorList>
            <person name="Bruna T."/>
            <person name="Aryal R."/>
            <person name="Dudchenko O."/>
            <person name="Sargent D.J."/>
            <person name="Mead D."/>
            <person name="Buti M."/>
            <person name="Cavallini A."/>
            <person name="Hytonen T."/>
            <person name="Andres J."/>
            <person name="Pham M."/>
            <person name="Weisz D."/>
            <person name="Mascagni F."/>
            <person name="Usai G."/>
            <person name="Natali L."/>
            <person name="Bassil N."/>
            <person name="Fernandez G.E."/>
            <person name="Lomsadze A."/>
            <person name="Armour M."/>
            <person name="Olukolu B."/>
            <person name="Poorten T."/>
            <person name="Britton C."/>
            <person name="Davik J."/>
            <person name="Ashrafi H."/>
            <person name="Aiden E.L."/>
            <person name="Borodovsky M."/>
            <person name="Worthington M."/>
        </authorList>
    </citation>
    <scope>NUCLEOTIDE SEQUENCE [LARGE SCALE GENOMIC DNA]</scope>
    <source>
        <strain evidence="10">PI 553951</strain>
    </source>
</reference>
<feature type="domain" description="Peptidase S9 prolyl oligopeptidase catalytic" evidence="8">
    <location>
        <begin position="427"/>
        <end position="486"/>
    </location>
</feature>
<dbReference type="SUPFAM" id="SSF82171">
    <property type="entry name" value="DPP6 N-terminal domain-like"/>
    <property type="match status" value="1"/>
</dbReference>
<dbReference type="AlphaFoldDB" id="A0AAW1X3R9"/>
<dbReference type="SUPFAM" id="SSF53474">
    <property type="entry name" value="alpha/beta-Hydrolases"/>
    <property type="match status" value="1"/>
</dbReference>
<accession>A0AAW1X3R9</accession>
<name>A0AAW1X3R9_RUBAR</name>
<dbReference type="InterPro" id="IPR029058">
    <property type="entry name" value="AB_hydrolase_fold"/>
</dbReference>
<feature type="domain" description="Peptidase S9 prolyl oligopeptidase catalytic" evidence="8">
    <location>
        <begin position="525"/>
        <end position="616"/>
    </location>
</feature>
<dbReference type="EMBL" id="JBEDUW010000004">
    <property type="protein sequence ID" value="KAK9930970.1"/>
    <property type="molecule type" value="Genomic_DNA"/>
</dbReference>
<dbReference type="PANTHER" id="PTHR42776:SF4">
    <property type="entry name" value="ACYLAMINO-ACID-RELEASING ENZYME"/>
    <property type="match status" value="1"/>
</dbReference>
<evidence type="ECO:0000256" key="4">
    <source>
        <dbReference type="ARBA" id="ARBA00011881"/>
    </source>
</evidence>
<sequence>MGSRSSGERIPYSPVCHGSVYADGWFQGISWSSDETLIAYVAEEASPSKPTFTCQGYKRGGATDRDAGNWKGQGEWEEGWGETYAGKRQPALFVININSGETQAVKGIGKCLSVGQVVWAPPSRGSQQYLVFVGWSADTRKLGIKYCYNRPCALYAVTAPLYESEADGEEIKDCSIEEFPVVKLTQGISSVYHPCFSPDGKLLLFLSARSAVDSGVHSATDSLHRIDWSMDGVPCSSAKIFDVIPVVMCADDGCFPGLYCSSFLSNPWFSDGCTMVISSFWGSCQVVLSVNVLSGEVLRVSPTNSNFSWNVLSLDGDNIVAVSSSLVDVPRIKYGYLVDKERKSTAWNWLDVPSPTNECSEKVESLLSSLHFSIMKIPVRDVSDTLTKGARKSFEAIFVSSKTKRSDSFVPLIVFLHGGPHTVSLSSFSKSLAFLSTIGFNLLIVNYRGSLGFGEEALQSLPGNIGSQDVNDVLVAIDHVIDLGLARSIQNCSSRWFSWWLLNNSLDWPGTREVCCSSYKESCFYTEAPSAEHLALFHSKSPISYISKVKTPTLFLLGAQDIRLPISIGLQYARALKEKGVAVKVIVFPNDNHPIDRPQSDFESFLNIGVWFKKYLL</sequence>
<organism evidence="10 11">
    <name type="scientific">Rubus argutus</name>
    <name type="common">Southern blackberry</name>
    <dbReference type="NCBI Taxonomy" id="59490"/>
    <lineage>
        <taxon>Eukaryota</taxon>
        <taxon>Viridiplantae</taxon>
        <taxon>Streptophyta</taxon>
        <taxon>Embryophyta</taxon>
        <taxon>Tracheophyta</taxon>
        <taxon>Spermatophyta</taxon>
        <taxon>Magnoliopsida</taxon>
        <taxon>eudicotyledons</taxon>
        <taxon>Gunneridae</taxon>
        <taxon>Pentapetalae</taxon>
        <taxon>rosids</taxon>
        <taxon>fabids</taxon>
        <taxon>Rosales</taxon>
        <taxon>Rosaceae</taxon>
        <taxon>Rosoideae</taxon>
        <taxon>Rosoideae incertae sedis</taxon>
        <taxon>Rubus</taxon>
    </lineage>
</organism>
<dbReference type="GO" id="GO:0008242">
    <property type="term" value="F:omega peptidase activity"/>
    <property type="evidence" value="ECO:0007669"/>
    <property type="project" value="UniProtKB-EC"/>
</dbReference>
<evidence type="ECO:0000259" key="9">
    <source>
        <dbReference type="Pfam" id="PF19283"/>
    </source>
</evidence>
<gene>
    <name evidence="10" type="ORF">M0R45_018270</name>
</gene>
<evidence type="ECO:0000256" key="7">
    <source>
        <dbReference type="ARBA" id="ARBA00022801"/>
    </source>
</evidence>
<evidence type="ECO:0000256" key="6">
    <source>
        <dbReference type="ARBA" id="ARBA00022490"/>
    </source>
</evidence>
<dbReference type="GO" id="GO:0004252">
    <property type="term" value="F:serine-type endopeptidase activity"/>
    <property type="evidence" value="ECO:0007669"/>
    <property type="project" value="TreeGrafter"/>
</dbReference>
<dbReference type="Proteomes" id="UP001457282">
    <property type="component" value="Unassembled WGS sequence"/>
</dbReference>
<dbReference type="EC" id="3.4.19.1" evidence="5"/>
<protein>
    <recommendedName>
        <fullName evidence="5">acylaminoacyl-peptidase</fullName>
        <ecNumber evidence="5">3.4.19.1</ecNumber>
    </recommendedName>
</protein>
<dbReference type="InterPro" id="IPR045550">
    <property type="entry name" value="AARE_N"/>
</dbReference>
<dbReference type="GO" id="GO:0005737">
    <property type="term" value="C:cytoplasm"/>
    <property type="evidence" value="ECO:0007669"/>
    <property type="project" value="UniProtKB-SubCell"/>
</dbReference>
<evidence type="ECO:0000313" key="11">
    <source>
        <dbReference type="Proteomes" id="UP001457282"/>
    </source>
</evidence>
<dbReference type="Pfam" id="PF00326">
    <property type="entry name" value="Peptidase_S9"/>
    <property type="match status" value="2"/>
</dbReference>
<evidence type="ECO:0000256" key="1">
    <source>
        <dbReference type="ARBA" id="ARBA00000721"/>
    </source>
</evidence>
<keyword evidence="7" id="KW-0378">Hydrolase</keyword>
<dbReference type="GO" id="GO:0006508">
    <property type="term" value="P:proteolysis"/>
    <property type="evidence" value="ECO:0007669"/>
    <property type="project" value="InterPro"/>
</dbReference>
<comment type="similarity">
    <text evidence="3">Belongs to the peptidase S9C family.</text>
</comment>
<dbReference type="Pfam" id="PF19283">
    <property type="entry name" value="APEH_N"/>
    <property type="match status" value="1"/>
</dbReference>
<evidence type="ECO:0000256" key="5">
    <source>
        <dbReference type="ARBA" id="ARBA00012917"/>
    </source>
</evidence>
<comment type="subunit">
    <text evidence="4">Homotetramer.</text>
</comment>
<evidence type="ECO:0000256" key="3">
    <source>
        <dbReference type="ARBA" id="ARBA00010040"/>
    </source>
</evidence>
<evidence type="ECO:0000259" key="8">
    <source>
        <dbReference type="Pfam" id="PF00326"/>
    </source>
</evidence>
<keyword evidence="6" id="KW-0963">Cytoplasm</keyword>
<comment type="subcellular location">
    <subcellularLocation>
        <location evidence="2">Cytoplasm</location>
    </subcellularLocation>
</comment>
<dbReference type="InterPro" id="IPR015943">
    <property type="entry name" value="WD40/YVTN_repeat-like_dom_sf"/>
</dbReference>
<dbReference type="Gene3D" id="2.130.10.10">
    <property type="entry name" value="YVTN repeat-like/Quinoprotein amine dehydrogenase"/>
    <property type="match status" value="1"/>
</dbReference>
<evidence type="ECO:0000256" key="2">
    <source>
        <dbReference type="ARBA" id="ARBA00004496"/>
    </source>
</evidence>
<feature type="domain" description="Acylamino-acid-releasing enzyme N-terminal" evidence="9">
    <location>
        <begin position="15"/>
        <end position="364"/>
    </location>
</feature>
<proteinExistence type="inferred from homology"/>
<comment type="caution">
    <text evidence="10">The sequence shown here is derived from an EMBL/GenBank/DDBJ whole genome shotgun (WGS) entry which is preliminary data.</text>
</comment>